<evidence type="ECO:0000313" key="5">
    <source>
        <dbReference type="Proteomes" id="UP001554047"/>
    </source>
</evidence>
<organism evidence="4 5">
    <name type="scientific">Enterococcus entomosocium</name>
    <dbReference type="NCBI Taxonomy" id="3034352"/>
    <lineage>
        <taxon>Bacteria</taxon>
        <taxon>Bacillati</taxon>
        <taxon>Bacillota</taxon>
        <taxon>Bacilli</taxon>
        <taxon>Lactobacillales</taxon>
        <taxon>Enterococcaceae</taxon>
        <taxon>Enterococcus</taxon>
    </lineage>
</organism>
<dbReference type="PROSITE" id="PS50977">
    <property type="entry name" value="HTH_TETR_2"/>
    <property type="match status" value="1"/>
</dbReference>
<protein>
    <submittedName>
        <fullName evidence="4">TetR/AcrR family transcriptional regulator</fullName>
    </submittedName>
</protein>
<comment type="caution">
    <text evidence="4">The sequence shown here is derived from an EMBL/GenBank/DDBJ whole genome shotgun (WGS) entry which is preliminary data.</text>
</comment>
<feature type="DNA-binding region" description="H-T-H motif" evidence="2">
    <location>
        <begin position="28"/>
        <end position="47"/>
    </location>
</feature>
<name>A0ABV3MAV5_9ENTE</name>
<dbReference type="EMBL" id="JBFDTB010000006">
    <property type="protein sequence ID" value="MEW3465597.1"/>
    <property type="molecule type" value="Genomic_DNA"/>
</dbReference>
<dbReference type="InterPro" id="IPR009057">
    <property type="entry name" value="Homeodomain-like_sf"/>
</dbReference>
<keyword evidence="1 2" id="KW-0238">DNA-binding</keyword>
<evidence type="ECO:0000256" key="2">
    <source>
        <dbReference type="PROSITE-ProRule" id="PRU00335"/>
    </source>
</evidence>
<evidence type="ECO:0000256" key="1">
    <source>
        <dbReference type="ARBA" id="ARBA00023125"/>
    </source>
</evidence>
<feature type="domain" description="HTH tetR-type" evidence="3">
    <location>
        <begin position="5"/>
        <end position="65"/>
    </location>
</feature>
<gene>
    <name evidence="4" type="ORF">AB1I55_05655</name>
</gene>
<dbReference type="Proteomes" id="UP001554047">
    <property type="component" value="Unassembled WGS sequence"/>
</dbReference>
<dbReference type="SUPFAM" id="SSF46689">
    <property type="entry name" value="Homeodomain-like"/>
    <property type="match status" value="1"/>
</dbReference>
<dbReference type="Gene3D" id="1.10.357.10">
    <property type="entry name" value="Tetracycline Repressor, domain 2"/>
    <property type="match status" value="1"/>
</dbReference>
<evidence type="ECO:0000259" key="3">
    <source>
        <dbReference type="PROSITE" id="PS50977"/>
    </source>
</evidence>
<evidence type="ECO:0000313" key="4">
    <source>
        <dbReference type="EMBL" id="MEW3465597.1"/>
    </source>
</evidence>
<keyword evidence="5" id="KW-1185">Reference proteome</keyword>
<proteinExistence type="predicted"/>
<dbReference type="RefSeq" id="WP_086372380.1">
    <property type="nucleotide sequence ID" value="NZ_JBDKDV010000013.1"/>
</dbReference>
<sequence>MPKQRITKEMVVDAAFEIARKGGMEQVIVKNIAERLGCSVQPIYSYCTNMEGLRTEVEQRARQFLQEFLEAHSDTQDLFRSTGHAYLQLAKEEPQILRIFVLQKRANVSSLEELYQLETNPQVAQRIAADLNISIETAKQLHMHMLIYTIGIGTIFAVTTPGIPLDEIYAQQEKAYEMFLKQAIDGAKSRSQS</sequence>
<reference evidence="4 5" key="1">
    <citation type="submission" date="2024-05" db="EMBL/GenBank/DDBJ databases">
        <title>Human gut microbiome strain richness.</title>
        <authorList>
            <person name="Chen-Liaw A."/>
        </authorList>
    </citation>
    <scope>NUCLEOTIDE SEQUENCE [LARGE SCALE GENOMIC DNA]</scope>
    <source>
        <strain evidence="4 5">J1100102st1_G3_J1100102_180507</strain>
    </source>
</reference>
<accession>A0ABV3MAV5</accession>
<dbReference type="InterPro" id="IPR001647">
    <property type="entry name" value="HTH_TetR"/>
</dbReference>